<reference evidence="8" key="1">
    <citation type="submission" date="2022-03" db="EMBL/GenBank/DDBJ databases">
        <authorList>
            <person name="Legras J.-L."/>
            <person name="Devillers H."/>
            <person name="Grondin C."/>
        </authorList>
    </citation>
    <scope>NUCLEOTIDE SEQUENCE</scope>
    <source>
        <strain evidence="8">CLIB 1423</strain>
    </source>
</reference>
<evidence type="ECO:0000313" key="8">
    <source>
        <dbReference type="EMBL" id="CAH2354949.1"/>
    </source>
</evidence>
<evidence type="ECO:0000256" key="4">
    <source>
        <dbReference type="ARBA" id="ARBA00022729"/>
    </source>
</evidence>
<proteinExistence type="inferred from homology"/>
<keyword evidence="9" id="KW-1185">Reference proteome</keyword>
<organism evidence="8 9">
    <name type="scientific">[Candida] railenensis</name>
    <dbReference type="NCBI Taxonomy" id="45579"/>
    <lineage>
        <taxon>Eukaryota</taxon>
        <taxon>Fungi</taxon>
        <taxon>Dikarya</taxon>
        <taxon>Ascomycota</taxon>
        <taxon>Saccharomycotina</taxon>
        <taxon>Pichiomycetes</taxon>
        <taxon>Debaryomycetaceae</taxon>
        <taxon>Kurtzmaniella</taxon>
    </lineage>
</organism>
<evidence type="ECO:0000313" key="9">
    <source>
        <dbReference type="Proteomes" id="UP000837801"/>
    </source>
</evidence>
<feature type="transmembrane region" description="Helical" evidence="7">
    <location>
        <begin position="364"/>
        <end position="382"/>
    </location>
</feature>
<feature type="transmembrane region" description="Helical" evidence="7">
    <location>
        <begin position="267"/>
        <end position="284"/>
    </location>
</feature>
<dbReference type="Pfam" id="PF04080">
    <property type="entry name" value="Per1"/>
    <property type="match status" value="1"/>
</dbReference>
<comment type="caution">
    <text evidence="8">The sequence shown here is derived from an EMBL/GenBank/DDBJ whole genome shotgun (WGS) entry which is preliminary data.</text>
</comment>
<dbReference type="GO" id="GO:0005789">
    <property type="term" value="C:endoplasmic reticulum membrane"/>
    <property type="evidence" value="ECO:0007669"/>
    <property type="project" value="UniProtKB-SubCell"/>
</dbReference>
<evidence type="ECO:0000256" key="6">
    <source>
        <dbReference type="ARBA" id="ARBA00023136"/>
    </source>
</evidence>
<feature type="transmembrane region" description="Helical" evidence="7">
    <location>
        <begin position="177"/>
        <end position="197"/>
    </location>
</feature>
<dbReference type="GO" id="GO:0016788">
    <property type="term" value="F:hydrolase activity, acting on ester bonds"/>
    <property type="evidence" value="ECO:0007669"/>
    <property type="project" value="TreeGrafter"/>
</dbReference>
<keyword evidence="3 7" id="KW-0812">Transmembrane</keyword>
<evidence type="ECO:0000256" key="5">
    <source>
        <dbReference type="ARBA" id="ARBA00022989"/>
    </source>
</evidence>
<evidence type="ECO:0000256" key="2">
    <source>
        <dbReference type="ARBA" id="ARBA00022502"/>
    </source>
</evidence>
<evidence type="ECO:0000256" key="3">
    <source>
        <dbReference type="ARBA" id="ARBA00022692"/>
    </source>
</evidence>
<protein>
    <recommendedName>
        <fullName evidence="7">Post-GPI attachment to proteins factor 3</fullName>
    </recommendedName>
</protein>
<dbReference type="EMBL" id="CAKXYY010000020">
    <property type="protein sequence ID" value="CAH2354949.1"/>
    <property type="molecule type" value="Genomic_DNA"/>
</dbReference>
<name>A0A9P0W0E4_9ASCO</name>
<dbReference type="AlphaFoldDB" id="A0A9P0W0E4"/>
<keyword evidence="7" id="KW-0256">Endoplasmic reticulum</keyword>
<dbReference type="Proteomes" id="UP000837801">
    <property type="component" value="Unassembled WGS sequence"/>
</dbReference>
<feature type="transmembrane region" description="Helical" evidence="7">
    <location>
        <begin position="335"/>
        <end position="358"/>
    </location>
</feature>
<keyword evidence="5 7" id="KW-1133">Transmembrane helix</keyword>
<feature type="transmembrane region" description="Helical" evidence="7">
    <location>
        <begin position="135"/>
        <end position="157"/>
    </location>
</feature>
<dbReference type="PANTHER" id="PTHR13148:SF0">
    <property type="entry name" value="POST-GPI ATTACHMENT TO PROTEINS FACTOR 3"/>
    <property type="match status" value="1"/>
</dbReference>
<dbReference type="InterPro" id="IPR007217">
    <property type="entry name" value="Per1-like"/>
</dbReference>
<feature type="transmembrane region" description="Helical" evidence="7">
    <location>
        <begin position="240"/>
        <end position="261"/>
    </location>
</feature>
<sequence length="397" mass="46572">MRSIKELFPVCIIILAFSLLPLVDASEGDRLPDFAVCLQHCNTKFECEIPKFARRDDYDGGSKSARTEYANTLEDALNRYELNYIVRTLFGWDCLSNCKYKCVRYVTENRISDGLRIVQFFGKWPFIRIWGITEFFSTIFSIANFYANYVNIGKIYFQYSKNKRDTTSSNGYHVMYFQYLTLLVISCVGWTFSTIFHIRDTPLTETLDYFGAIAIIMCNFNVIVIRYFKLYLPSSKPKLLLFQASLLVAYLFHVTKLLNFWDYVYNVKFNLFFGLSSLILWILHSKNVQSVYLKNFHIYSNSIQLLPFETKILAKLDHLVIPLSKKPRLIPLLPIFLNGVLLFGISLEMIDFVPIYLLVDAHSLWHLVTIFPSLVWFDWNIWDMELMRLSSDINKFN</sequence>
<keyword evidence="2 7" id="KW-0337">GPI-anchor biosynthesis</keyword>
<feature type="signal peptide" evidence="7">
    <location>
        <begin position="1"/>
        <end position="25"/>
    </location>
</feature>
<comment type="function">
    <text evidence="7">Involved in the lipid remodeling steps of GPI-anchor maturation.</text>
</comment>
<dbReference type="GO" id="GO:0006506">
    <property type="term" value="P:GPI anchor biosynthetic process"/>
    <property type="evidence" value="ECO:0007669"/>
    <property type="project" value="UniProtKB-KW"/>
</dbReference>
<comment type="similarity">
    <text evidence="7">Belongs to the PGAP3 family.</text>
</comment>
<comment type="subcellular location">
    <subcellularLocation>
        <location evidence="1">Endomembrane system</location>
        <topology evidence="1">Multi-pass membrane protein</topology>
    </subcellularLocation>
    <subcellularLocation>
        <location evidence="7">Endoplasmic reticulum membrane</location>
        <topology evidence="7">Multi-pass membrane protein</topology>
    </subcellularLocation>
</comment>
<keyword evidence="4 7" id="KW-0732">Signal</keyword>
<accession>A0A9P0W0E4</accession>
<gene>
    <name evidence="8" type="ORF">CLIB1423_20S00562</name>
</gene>
<keyword evidence="6 7" id="KW-0472">Membrane</keyword>
<evidence type="ECO:0000256" key="7">
    <source>
        <dbReference type="RuleBase" id="RU365066"/>
    </source>
</evidence>
<dbReference type="PANTHER" id="PTHR13148">
    <property type="entry name" value="PER1-RELATED"/>
    <property type="match status" value="1"/>
</dbReference>
<feature type="transmembrane region" description="Helical" evidence="7">
    <location>
        <begin position="209"/>
        <end position="228"/>
    </location>
</feature>
<evidence type="ECO:0000256" key="1">
    <source>
        <dbReference type="ARBA" id="ARBA00004127"/>
    </source>
</evidence>
<dbReference type="OrthoDB" id="419770at2759"/>
<feature type="chain" id="PRO_5040529692" description="Post-GPI attachment to proteins factor 3" evidence="7">
    <location>
        <begin position="26"/>
        <end position="397"/>
    </location>
</feature>